<keyword evidence="2 7" id="KW-0689">Ribosomal protein</keyword>
<dbReference type="Pfam" id="PF00318">
    <property type="entry name" value="Ribosomal_S2"/>
    <property type="match status" value="2"/>
</dbReference>
<evidence type="ECO:0000256" key="2">
    <source>
        <dbReference type="ARBA" id="ARBA00022980"/>
    </source>
</evidence>
<evidence type="ECO:0000313" key="7">
    <source>
        <dbReference type="EMBL" id="MBS3057491.1"/>
    </source>
</evidence>
<feature type="region of interest" description="Disordered" evidence="6">
    <location>
        <begin position="252"/>
        <end position="284"/>
    </location>
</feature>
<proteinExistence type="inferred from homology"/>
<reference evidence="7" key="2">
    <citation type="submission" date="2021-05" db="EMBL/GenBank/DDBJ databases">
        <title>Protein family content uncovers lineage relationships and bacterial pathway maintenance mechanisms in DPANN archaea.</title>
        <authorList>
            <person name="Castelle C.J."/>
            <person name="Meheust R."/>
            <person name="Jaffe A.L."/>
            <person name="Seitz K."/>
            <person name="Gong X."/>
            <person name="Baker B.J."/>
            <person name="Banfield J.F."/>
        </authorList>
    </citation>
    <scope>NUCLEOTIDE SEQUENCE</scope>
    <source>
        <strain evidence="7">RIFCSPHIGHO2_01_FULL_AR10_44_11</strain>
    </source>
</reference>
<evidence type="ECO:0000313" key="8">
    <source>
        <dbReference type="Proteomes" id="UP000677687"/>
    </source>
</evidence>
<dbReference type="InterPro" id="IPR005707">
    <property type="entry name" value="Ribosomal_uS2_euk/arc"/>
</dbReference>
<reference evidence="7" key="1">
    <citation type="submission" date="2021-03" db="EMBL/GenBank/DDBJ databases">
        <authorList>
            <person name="Jaffe A."/>
        </authorList>
    </citation>
    <scope>NUCLEOTIDE SEQUENCE</scope>
    <source>
        <strain evidence="7">RIFCSPHIGHO2_01_FULL_AR10_44_11</strain>
    </source>
</reference>
<sequence>MSEEKKHTEKAEGAEAKEVTKKAEAIKAPQAEDKAISSPQNIYGNEEFQISGKTLVPADVYLKAGVHIGTKFKSGDMSRYIYKQRRDGLKVMDIATFDEHLRIAANFIAQFAPERIAIVSRKLYGQKPVQEFAESIGARAFVARFVPGTFTNPEGKEFVEPQLVIANDPGADAQAISEATVMKRPVIAFCNTDSSLKNIDLAIPMNNKGRKSLALAYWILTREVLLLLNKIKSPAEFTKKVEDFEYVLKEGASESDEGEEGGRKKSYGRDRERGERREYRRREY</sequence>
<comment type="similarity">
    <text evidence="1">Belongs to the universal ribosomal protein uS2 family.</text>
</comment>
<feature type="compositionally biased region" description="Basic and acidic residues" evidence="6">
    <location>
        <begin position="260"/>
        <end position="284"/>
    </location>
</feature>
<dbReference type="PRINTS" id="PR00395">
    <property type="entry name" value="RIBOSOMALS2"/>
</dbReference>
<organism evidence="7 8">
    <name type="scientific">Candidatus Iainarchaeum sp</name>
    <dbReference type="NCBI Taxonomy" id="3101447"/>
    <lineage>
        <taxon>Archaea</taxon>
        <taxon>Candidatus Iainarchaeota</taxon>
        <taxon>Candidatus Iainarchaeia</taxon>
        <taxon>Candidatus Iainarchaeales</taxon>
        <taxon>Candidatus Iainarchaeaceae</taxon>
        <taxon>Candidatus Iainarchaeum</taxon>
    </lineage>
</organism>
<comment type="caution">
    <text evidence="7">The sequence shown here is derived from an EMBL/GenBank/DDBJ whole genome shotgun (WGS) entry which is preliminary data.</text>
</comment>
<evidence type="ECO:0000256" key="5">
    <source>
        <dbReference type="ARBA" id="ARBA00035518"/>
    </source>
</evidence>
<dbReference type="EMBL" id="JAGVWD010000039">
    <property type="protein sequence ID" value="MBS3057491.1"/>
    <property type="molecule type" value="Genomic_DNA"/>
</dbReference>
<dbReference type="PANTHER" id="PTHR11489">
    <property type="entry name" value="40S RIBOSOMAL PROTEIN SA"/>
    <property type="match status" value="1"/>
</dbReference>
<keyword evidence="3" id="KW-0687">Ribonucleoprotein</keyword>
<feature type="compositionally biased region" description="Basic and acidic residues" evidence="6">
    <location>
        <begin position="1"/>
        <end position="35"/>
    </location>
</feature>
<feature type="region of interest" description="Disordered" evidence="6">
    <location>
        <begin position="1"/>
        <end position="38"/>
    </location>
</feature>
<dbReference type="InterPro" id="IPR001865">
    <property type="entry name" value="Ribosomal_uS2"/>
</dbReference>
<name>A0A8T4KSZ5_9ARCH</name>
<evidence type="ECO:0000256" key="6">
    <source>
        <dbReference type="SAM" id="MobiDB-lite"/>
    </source>
</evidence>
<evidence type="ECO:0000256" key="1">
    <source>
        <dbReference type="ARBA" id="ARBA00006242"/>
    </source>
</evidence>
<dbReference type="GO" id="GO:0003735">
    <property type="term" value="F:structural constituent of ribosome"/>
    <property type="evidence" value="ECO:0007669"/>
    <property type="project" value="InterPro"/>
</dbReference>
<evidence type="ECO:0000256" key="4">
    <source>
        <dbReference type="ARBA" id="ARBA00035256"/>
    </source>
</evidence>
<evidence type="ECO:0000256" key="3">
    <source>
        <dbReference type="ARBA" id="ARBA00023274"/>
    </source>
</evidence>
<dbReference type="GO" id="GO:0006412">
    <property type="term" value="P:translation"/>
    <property type="evidence" value="ECO:0007669"/>
    <property type="project" value="InterPro"/>
</dbReference>
<dbReference type="SUPFAM" id="SSF52313">
    <property type="entry name" value="Ribosomal protein S2"/>
    <property type="match status" value="1"/>
</dbReference>
<dbReference type="Gene3D" id="3.40.50.10490">
    <property type="entry name" value="Glucose-6-phosphate isomerase like protein, domain 1"/>
    <property type="match status" value="1"/>
</dbReference>
<protein>
    <recommendedName>
        <fullName evidence="4">Small ribosomal subunit protein uS2</fullName>
    </recommendedName>
    <alternativeName>
        <fullName evidence="5">30S ribosomal protein S2</fullName>
    </alternativeName>
</protein>
<accession>A0A8T4KSZ5</accession>
<dbReference type="FunFam" id="3.40.50.10490:FF:000030">
    <property type="entry name" value="30S ribosomal protein S2"/>
    <property type="match status" value="1"/>
</dbReference>
<dbReference type="NCBIfam" id="TIGR01012">
    <property type="entry name" value="uS2_euk_arch"/>
    <property type="match status" value="1"/>
</dbReference>
<dbReference type="AlphaFoldDB" id="A0A8T4KSZ5"/>
<dbReference type="InterPro" id="IPR023591">
    <property type="entry name" value="Ribosomal_uS2_flav_dom_sf"/>
</dbReference>
<dbReference type="Proteomes" id="UP000677687">
    <property type="component" value="Unassembled WGS sequence"/>
</dbReference>
<gene>
    <name evidence="7" type="primary">rpsB</name>
    <name evidence="7" type="ORF">J4415_02575</name>
</gene>
<dbReference type="GO" id="GO:0015935">
    <property type="term" value="C:small ribosomal subunit"/>
    <property type="evidence" value="ECO:0007669"/>
    <property type="project" value="InterPro"/>
</dbReference>